<sequence>MRKEILFRTLILLFLFILNDCAIDYGGIFPYLSYGNSREKLVDKSYFRRVNRVEYKVRFDYPKDWNRFLRMEFDAHLENKFEEALSATATPWIWKGVKNEAGNFSESGDRLILSFFIGKPKILCEVRTIDKSFSEKNSKRPTRIREQNGTGFLTYEIPIRLEWKKDGSSRKGTYSLVSETEFQGEVGKASCPSTLDGLGTAFSDASKLIAKRFFPDVKIDWMRFFPESDDEKINTHLSEGYANINGESPDPEAARIHWEEADRISGGKSWEALANLGGYYFIIGYPEEAILYFRKAVALPGAPISYLKDRIRKAEAVEE</sequence>
<dbReference type="EMBL" id="JBHILJ010000011">
    <property type="protein sequence ID" value="MFB5738139.1"/>
    <property type="molecule type" value="Genomic_DNA"/>
</dbReference>
<proteinExistence type="predicted"/>
<dbReference type="Proteomes" id="UP001580391">
    <property type="component" value="Unassembled WGS sequence"/>
</dbReference>
<evidence type="ECO:0000313" key="2">
    <source>
        <dbReference type="Proteomes" id="UP001580391"/>
    </source>
</evidence>
<evidence type="ECO:0000313" key="1">
    <source>
        <dbReference type="EMBL" id="MFB5738139.1"/>
    </source>
</evidence>
<dbReference type="RefSeq" id="WP_375517560.1">
    <property type="nucleotide sequence ID" value="NZ_JBHILI010000013.1"/>
</dbReference>
<reference evidence="1 2" key="1">
    <citation type="submission" date="2024-09" db="EMBL/GenBank/DDBJ databases">
        <title>Taxonomic and Genotyping Characterization of Leptospira Strains isolated from Multiple Sources in Colombia highlights the importance of intermediate species.</title>
        <authorList>
            <person name="Torres Higuera L."/>
            <person name="Rojas Tapias D."/>
            <person name="Jimenez Velasquez S."/>
            <person name="Renjifo Ibanez C."/>
        </authorList>
    </citation>
    <scope>NUCLEOTIDE SEQUENCE [LARGE SCALE GENOMIC DNA]</scope>
    <source>
        <strain evidence="1 2">Lep080</strain>
    </source>
</reference>
<name>A0ABV5BSL3_9LEPT</name>
<organism evidence="1 2">
    <name type="scientific">Leptospira wolffii</name>
    <dbReference type="NCBI Taxonomy" id="409998"/>
    <lineage>
        <taxon>Bacteria</taxon>
        <taxon>Pseudomonadati</taxon>
        <taxon>Spirochaetota</taxon>
        <taxon>Spirochaetia</taxon>
        <taxon>Leptospirales</taxon>
        <taxon>Leptospiraceae</taxon>
        <taxon>Leptospira</taxon>
    </lineage>
</organism>
<evidence type="ECO:0008006" key="3">
    <source>
        <dbReference type="Google" id="ProtNLM"/>
    </source>
</evidence>
<dbReference type="SUPFAM" id="SSF81901">
    <property type="entry name" value="HCP-like"/>
    <property type="match status" value="1"/>
</dbReference>
<comment type="caution">
    <text evidence="1">The sequence shown here is derived from an EMBL/GenBank/DDBJ whole genome shotgun (WGS) entry which is preliminary data.</text>
</comment>
<protein>
    <recommendedName>
        <fullName evidence="3">Tetratricopeptide repeat protein</fullName>
    </recommendedName>
</protein>
<keyword evidence="2" id="KW-1185">Reference proteome</keyword>
<gene>
    <name evidence="1" type="ORF">ACE5IX_16585</name>
</gene>
<accession>A0ABV5BSL3</accession>